<proteinExistence type="predicted"/>
<dbReference type="RefSeq" id="WP_111322211.1">
    <property type="nucleotide sequence ID" value="NZ_BIFX01000001.1"/>
</dbReference>
<dbReference type="AlphaFoldDB" id="A0A326U7W3"/>
<evidence type="ECO:0000313" key="4">
    <source>
        <dbReference type="Proteomes" id="UP000248806"/>
    </source>
</evidence>
<keyword evidence="1" id="KW-0472">Membrane</keyword>
<feature type="transmembrane region" description="Helical" evidence="1">
    <location>
        <begin position="128"/>
        <end position="147"/>
    </location>
</feature>
<dbReference type="Pfam" id="PF13548">
    <property type="entry name" value="DUF4126"/>
    <property type="match status" value="1"/>
</dbReference>
<dbReference type="EMBL" id="QKUF01000007">
    <property type="protein sequence ID" value="PZW30469.1"/>
    <property type="molecule type" value="Genomic_DNA"/>
</dbReference>
<feature type="transmembrane region" description="Helical" evidence="1">
    <location>
        <begin position="97"/>
        <end position="116"/>
    </location>
</feature>
<gene>
    <name evidence="3" type="ORF">EI42_02437</name>
</gene>
<keyword evidence="1" id="KW-1133">Transmembrane helix</keyword>
<protein>
    <submittedName>
        <fullName evidence="3">Uncharacterized protein DUF4126</fullName>
    </submittedName>
</protein>
<dbReference type="Proteomes" id="UP000248806">
    <property type="component" value="Unassembled WGS sequence"/>
</dbReference>
<evidence type="ECO:0000313" key="3">
    <source>
        <dbReference type="EMBL" id="PZW30469.1"/>
    </source>
</evidence>
<keyword evidence="4" id="KW-1185">Reference proteome</keyword>
<feature type="transmembrane region" description="Helical" evidence="1">
    <location>
        <begin position="7"/>
        <end position="30"/>
    </location>
</feature>
<dbReference type="InterPro" id="IPR025196">
    <property type="entry name" value="DUF4126"/>
</dbReference>
<reference evidence="3 4" key="1">
    <citation type="submission" date="2018-06" db="EMBL/GenBank/DDBJ databases">
        <title>Genomic Encyclopedia of Archaeal and Bacterial Type Strains, Phase II (KMG-II): from individual species to whole genera.</title>
        <authorList>
            <person name="Goeker M."/>
        </authorList>
    </citation>
    <scope>NUCLEOTIDE SEQUENCE [LARGE SCALE GENOMIC DNA]</scope>
    <source>
        <strain evidence="3 4">ATCC BAA-1881</strain>
    </source>
</reference>
<accession>A0A326U7W3</accession>
<evidence type="ECO:0000259" key="2">
    <source>
        <dbReference type="Pfam" id="PF13548"/>
    </source>
</evidence>
<evidence type="ECO:0000256" key="1">
    <source>
        <dbReference type="SAM" id="Phobius"/>
    </source>
</evidence>
<feature type="transmembrane region" description="Helical" evidence="1">
    <location>
        <begin position="42"/>
        <end position="62"/>
    </location>
</feature>
<keyword evidence="1" id="KW-0812">Transmembrane</keyword>
<feature type="transmembrane region" description="Helical" evidence="1">
    <location>
        <begin position="153"/>
        <end position="178"/>
    </location>
</feature>
<sequence length="193" mass="20665">MDIGTSYGLALSSGINAYLPLLSFAVAVRWLHLYTVQPPFEYVTSDWFMIVLAILALADLFADKIPGVDHVWDVIHTVLRPLAGALVAAVSQHQVSGAGLVVPVVLGAGLAGLAHVTKASVRVTSTATSVGFLNPIISVLEDIGMLIGTALSLLAPIVMVIVIVLFVLFFLLTVPRLLKRWRNRRMKRAVAGS</sequence>
<organism evidence="3 4">
    <name type="scientific">Thermosporothrix hazakensis</name>
    <dbReference type="NCBI Taxonomy" id="644383"/>
    <lineage>
        <taxon>Bacteria</taxon>
        <taxon>Bacillati</taxon>
        <taxon>Chloroflexota</taxon>
        <taxon>Ktedonobacteria</taxon>
        <taxon>Ktedonobacterales</taxon>
        <taxon>Thermosporotrichaceae</taxon>
        <taxon>Thermosporothrix</taxon>
    </lineage>
</organism>
<feature type="domain" description="DUF4126" evidence="2">
    <location>
        <begin position="4"/>
        <end position="174"/>
    </location>
</feature>
<name>A0A326U7W3_THEHA</name>
<comment type="caution">
    <text evidence="3">The sequence shown here is derived from an EMBL/GenBank/DDBJ whole genome shotgun (WGS) entry which is preliminary data.</text>
</comment>
<dbReference type="OrthoDB" id="161516at2"/>